<dbReference type="PANTHER" id="PTHR48083">
    <property type="entry name" value="MEDIUM-CHAIN SPECIFIC ACYL-COA DEHYDROGENASE, MITOCHONDRIAL-RELATED"/>
    <property type="match status" value="1"/>
</dbReference>
<keyword evidence="4" id="KW-1185">Reference proteome</keyword>
<accession>A0A3A8HBE5</accession>
<dbReference type="Pfam" id="PF02770">
    <property type="entry name" value="Acyl-CoA_dh_M"/>
    <property type="match status" value="1"/>
</dbReference>
<dbReference type="InterPro" id="IPR009100">
    <property type="entry name" value="AcylCoA_DH/oxidase_NM_dom_sf"/>
</dbReference>
<dbReference type="EMBL" id="RAVZ01000604">
    <property type="protein sequence ID" value="RKG68489.1"/>
    <property type="molecule type" value="Genomic_DNA"/>
</dbReference>
<dbReference type="Gene3D" id="2.40.110.10">
    <property type="entry name" value="Butyryl-CoA Dehydrogenase, subunit A, domain 2"/>
    <property type="match status" value="1"/>
</dbReference>
<dbReference type="SUPFAM" id="SSF56645">
    <property type="entry name" value="Acyl-CoA dehydrogenase NM domain-like"/>
    <property type="match status" value="1"/>
</dbReference>
<evidence type="ECO:0000313" key="3">
    <source>
        <dbReference type="EMBL" id="RKG68489.1"/>
    </source>
</evidence>
<dbReference type="GO" id="GO:0033539">
    <property type="term" value="P:fatty acid beta-oxidation using acyl-CoA dehydrogenase"/>
    <property type="evidence" value="ECO:0007669"/>
    <property type="project" value="TreeGrafter"/>
</dbReference>
<dbReference type="RefSeq" id="WP_120545840.1">
    <property type="nucleotide sequence ID" value="NZ_RAVZ01000604.1"/>
</dbReference>
<keyword evidence="1" id="KW-0560">Oxidoreductase</keyword>
<name>A0A3A8HBE5_9BACT</name>
<evidence type="ECO:0000259" key="2">
    <source>
        <dbReference type="Pfam" id="PF02770"/>
    </source>
</evidence>
<dbReference type="InterPro" id="IPR050741">
    <property type="entry name" value="Acyl-CoA_dehydrogenase"/>
</dbReference>
<sequence>MKDVLRFLLTEAPDSPALDSVEAWWRRHLAVLPRFPAPADLALASGFRADRLGFAFASGYHAALRSLFPPLPADRRVALCATESGGGHPTAIETTLTPAGAGWTLDGTKTYVTLGTHAELLLVVATEGRDAQGRNRLRMVVVDATKPGVRVEPLPPLGFVPEVPHAALRLEGVAVAPEDVLPGDGYTRYLRPFRTVEDCHVNLAVLGWLVKVGRRCGWPVALREELVANAVLIRALSQEDPSDPGVHVALGGALAQMHRALERCETAWEGVDVETREKWQRDRRVLDLAAKVRVKRLESARQKLAGGTGED</sequence>
<dbReference type="GO" id="GO:0005737">
    <property type="term" value="C:cytoplasm"/>
    <property type="evidence" value="ECO:0007669"/>
    <property type="project" value="TreeGrafter"/>
</dbReference>
<dbReference type="InterPro" id="IPR006091">
    <property type="entry name" value="Acyl-CoA_Oxase/DH_mid-dom"/>
</dbReference>
<dbReference type="GO" id="GO:0003995">
    <property type="term" value="F:acyl-CoA dehydrogenase activity"/>
    <property type="evidence" value="ECO:0007669"/>
    <property type="project" value="TreeGrafter"/>
</dbReference>
<dbReference type="Proteomes" id="UP000268094">
    <property type="component" value="Unassembled WGS sequence"/>
</dbReference>
<gene>
    <name evidence="3" type="ORF">D7V88_40635</name>
</gene>
<dbReference type="PANTHER" id="PTHR48083:SF2">
    <property type="entry name" value="MEDIUM-CHAIN SPECIFIC ACYL-COA DEHYDROGENASE, MITOCHONDRIAL"/>
    <property type="match status" value="1"/>
</dbReference>
<comment type="caution">
    <text evidence="3">The sequence shown here is derived from an EMBL/GenBank/DDBJ whole genome shotgun (WGS) entry which is preliminary data.</text>
</comment>
<protein>
    <submittedName>
        <fullName evidence="3">Acyl-CoA dehydrogenase family protein</fullName>
    </submittedName>
</protein>
<dbReference type="OrthoDB" id="4568976at2"/>
<evidence type="ECO:0000256" key="1">
    <source>
        <dbReference type="ARBA" id="ARBA00023002"/>
    </source>
</evidence>
<dbReference type="InterPro" id="IPR046373">
    <property type="entry name" value="Acyl-CoA_Oxase/DH_mid-dom_sf"/>
</dbReference>
<organism evidence="3 4">
    <name type="scientific">Corallococcus terminator</name>
    <dbReference type="NCBI Taxonomy" id="2316733"/>
    <lineage>
        <taxon>Bacteria</taxon>
        <taxon>Pseudomonadati</taxon>
        <taxon>Myxococcota</taxon>
        <taxon>Myxococcia</taxon>
        <taxon>Myxococcales</taxon>
        <taxon>Cystobacterineae</taxon>
        <taxon>Myxococcaceae</taxon>
        <taxon>Corallococcus</taxon>
    </lineage>
</organism>
<evidence type="ECO:0000313" key="4">
    <source>
        <dbReference type="Proteomes" id="UP000268094"/>
    </source>
</evidence>
<proteinExistence type="predicted"/>
<dbReference type="AlphaFoldDB" id="A0A3A8HBE5"/>
<reference evidence="4" key="1">
    <citation type="submission" date="2018-09" db="EMBL/GenBank/DDBJ databases">
        <authorList>
            <person name="Livingstone P.G."/>
            <person name="Whitworth D.E."/>
        </authorList>
    </citation>
    <scope>NUCLEOTIDE SEQUENCE [LARGE SCALE GENOMIC DNA]</scope>
    <source>
        <strain evidence="4">CA054A</strain>
    </source>
</reference>
<feature type="domain" description="Acyl-CoA oxidase/dehydrogenase middle" evidence="2">
    <location>
        <begin position="78"/>
        <end position="171"/>
    </location>
</feature>